<feature type="region of interest" description="Disordered" evidence="1">
    <location>
        <begin position="1676"/>
        <end position="1721"/>
    </location>
</feature>
<keyword evidence="2" id="KW-0812">Transmembrane</keyword>
<evidence type="ECO:0000313" key="3">
    <source>
        <dbReference type="EMBL" id="OLP99413.1"/>
    </source>
</evidence>
<evidence type="ECO:0000256" key="2">
    <source>
        <dbReference type="SAM" id="Phobius"/>
    </source>
</evidence>
<name>A0A1Q9DW53_SYMMI</name>
<keyword evidence="2" id="KW-0472">Membrane</keyword>
<dbReference type="OrthoDB" id="412998at2759"/>
<keyword evidence="4" id="KW-1185">Reference proteome</keyword>
<evidence type="ECO:0000256" key="1">
    <source>
        <dbReference type="SAM" id="MobiDB-lite"/>
    </source>
</evidence>
<sequence>MVLNGAEDAFESLNKREQDALLFLATNGGDTKRRKEYSICGKQLPRRCFRDLMGVHDRRLDRIGHLDERYGSTRPSKYAASIDSFLLILYNSLAEPLPTKFVRPHRRFKQQEKTAESEESSGWDSGLEIRSDSGEDEEMATFLTSNSNFLFAMQATAGFTVYNVSTYQDVALPLPVRLGALRLYRRHLVDQYSDRCAIWSLRDISGDVMSRTLTVTSDGADQAKYCIPRDPKLRPAYRTAKAQRPRLKVTELLARVVEDAIRILDARGLPRPECLVLVSDNTVREAKNSNLMAYVSMDVVVRLCKNDLLLDPQSAVDIIADELKRPGIASWLNAEIIVELMRHLPQSYELDEGWGNSGRVKQGDDIFVLVKEYICSTELRQQPMLVLKKEVANMCPLYPLVPDTESPSRSISEKVKEGWIDLASTFEKLHGGNEQVRRAAQYLRDLARGNLAKEVLMPLPFHTSAEMMPAAPVPEYQPHEVVLSVLSPTVPLRAVWHRSRMESSTLRSNTAAILQALGKLGHRQDASSDLKKDEPDSMKTDVTVKEEPGIKMEAAAEQSSLSKKRKLWTSAAEKNLPGDKQFLQEILNYLGQFQDLSGKITEDRLPHPCDTVIDKFQTAESAEMTWRQIKNFLTEWDLTMLGSALKSTFGFARIDQFRVQTPPDGLPSVNDWLTTIISFIFSGNKLDREPIDVCPLPRQEGEEQKYMIKKGFTRFSCLLFLAIVASELDVEAAKELLKPLTGALGNIFYLPITASLNTDSEEYRNKNELDILAELVEKYNSHQANAAIKRWQVSPDMHQAMIGIIIGLDKQSRDLLRSHLDYNKWEESGYSAALLRSKRHMLNNVPKGLEPVWHTEEAWVKSVDQACLFVWLLKQCHVNSQVTESMIAKMEKAYLNGLRDYTQDLEAHVAAKSEKITPEQLAMYQDYVAKHYASAAVLGDSVDLEEAQERVKDAEYRLLCANLATDFHVLHAGAQNEKGLQQVENFMELRMYLSATVPTRRRELDGFARRLAVKEAGPVHHLGFCDLTKFGRLSADRVDEAAAWAKEILDQDPNRSMVFLLAPALASEGVLHGLRGEFRRIEDKFLSLEMELKSVNVLINTDTVHGNRQAYVAYYLVDIAILVCEAVLVAGLDCCRTYPKLMPAWLAVHDTSLGSRQGTLYKAPRSAEKLPDDLNVFAKSALWQDAVTQPGEPLAKGMYQTPESENLLTFEHGRSLTDWKAGRGVMKTASVKYDPNPEGIIDAALTAVPDMKICKFNSATGEMTLPLDVRDKWLRDPVRNPDWRQRLSNLDSVFGHATPAVSGVNPDADLSDPAMKAATTSEPLDKAAAPSPEGQLSEEEFKKKYPVVAATISTAFVGINCYYTNDAVFIMTQHAMKVAGVTDGGSAAKPLFMYAGGTWISAKDWLDKPANQNKAISFELKVMLEKPDSKSEDGTVQTLHELVLSLEKQGLVDLTISGHKVDRPAAVKKGISEDTLDVQHQSYSCYRPNAVALKNAKYQNFAGVVGVKNLSSSPQLELDVAASSNDLASSYEETLLDGPAWMEDVASSSDAALASDHLETLYGPAWMDNYPEPDTLLLDSDEDMSVFNSSENEIDMDELAEISIAAGYPPAWQDWAEAEGSRDSNLMPMLDSIAEVRAPVAPSPMQDDEAVPHVEVEVCAPVAPSPMQDDEVEVLAPVGPSPMQDDEVLAPVGPSPMQDDEVLAPAAPAPGPDDEAVPHDEMPAAAGGMEEIQAIRDAQAVEFGPLPLLGQWLEDAESEVRRYCDENNVEQLGARMKLLVPSHQIPGSFRTTRSDRLAKANQVRNVINAGMHGETECERRLIALHTVSFVRVTSLASHRSEGNRRFLVAFFFGFDFDFILPPLVFMIFLLVLLLFMAICDDEGKGGYSQCKAGV</sequence>
<dbReference type="EMBL" id="LSRX01000363">
    <property type="protein sequence ID" value="OLP99413.1"/>
    <property type="molecule type" value="Genomic_DNA"/>
</dbReference>
<protein>
    <submittedName>
        <fullName evidence="3">Uncharacterized protein</fullName>
    </submittedName>
</protein>
<feature type="region of interest" description="Disordered" evidence="1">
    <location>
        <begin position="108"/>
        <end position="130"/>
    </location>
</feature>
<gene>
    <name evidence="3" type="ORF">AK812_SmicGene18042</name>
</gene>
<comment type="caution">
    <text evidence="3">The sequence shown here is derived from an EMBL/GenBank/DDBJ whole genome shotgun (WGS) entry which is preliminary data.</text>
</comment>
<organism evidence="3 4">
    <name type="scientific">Symbiodinium microadriaticum</name>
    <name type="common">Dinoflagellate</name>
    <name type="synonym">Zooxanthella microadriatica</name>
    <dbReference type="NCBI Taxonomy" id="2951"/>
    <lineage>
        <taxon>Eukaryota</taxon>
        <taxon>Sar</taxon>
        <taxon>Alveolata</taxon>
        <taxon>Dinophyceae</taxon>
        <taxon>Suessiales</taxon>
        <taxon>Symbiodiniaceae</taxon>
        <taxon>Symbiodinium</taxon>
    </lineage>
</organism>
<dbReference type="Proteomes" id="UP000186817">
    <property type="component" value="Unassembled WGS sequence"/>
</dbReference>
<reference evidence="3 4" key="1">
    <citation type="submission" date="2016-02" db="EMBL/GenBank/DDBJ databases">
        <title>Genome analysis of coral dinoflagellate symbionts highlights evolutionary adaptations to a symbiotic lifestyle.</title>
        <authorList>
            <person name="Aranda M."/>
            <person name="Li Y."/>
            <person name="Liew Y.J."/>
            <person name="Baumgarten S."/>
            <person name="Simakov O."/>
            <person name="Wilson M."/>
            <person name="Piel J."/>
            <person name="Ashoor H."/>
            <person name="Bougouffa S."/>
            <person name="Bajic V.B."/>
            <person name="Ryu T."/>
            <person name="Ravasi T."/>
            <person name="Bayer T."/>
            <person name="Micklem G."/>
            <person name="Kim H."/>
            <person name="Bhak J."/>
            <person name="Lajeunesse T.C."/>
            <person name="Voolstra C.R."/>
        </authorList>
    </citation>
    <scope>NUCLEOTIDE SEQUENCE [LARGE SCALE GENOMIC DNA]</scope>
    <source>
        <strain evidence="3 4">CCMP2467</strain>
    </source>
</reference>
<feature type="transmembrane region" description="Helical" evidence="2">
    <location>
        <begin position="1846"/>
        <end position="1878"/>
    </location>
</feature>
<feature type="region of interest" description="Disordered" evidence="1">
    <location>
        <begin position="1302"/>
        <end position="1337"/>
    </location>
</feature>
<accession>A0A1Q9DW53</accession>
<evidence type="ECO:0000313" key="4">
    <source>
        <dbReference type="Proteomes" id="UP000186817"/>
    </source>
</evidence>
<proteinExistence type="predicted"/>
<keyword evidence="2" id="KW-1133">Transmembrane helix</keyword>